<comment type="caution">
    <text evidence="1">The sequence shown here is derived from an EMBL/GenBank/DDBJ whole genome shotgun (WGS) entry which is preliminary data.</text>
</comment>
<proteinExistence type="predicted"/>
<sequence length="148" mass="16365">MDSAKYLAAIDSLCARDLTAADGESGAYRSGPGYRIESLEVSHGTRDADAAPRMAVVGDFYALKSRIGQELDDRWGRQQRPWGMGTLKLRLDRGEEIPEPWFTTSIVTDDLDLWQPPGSDRWIALGVGYRDEADEVHVLAVVSDIDPV</sequence>
<organism evidence="1 2">
    <name type="scientific">Streptomyces pseudovenezuelae</name>
    <dbReference type="NCBI Taxonomy" id="67350"/>
    <lineage>
        <taxon>Bacteria</taxon>
        <taxon>Bacillati</taxon>
        <taxon>Actinomycetota</taxon>
        <taxon>Actinomycetes</taxon>
        <taxon>Kitasatosporales</taxon>
        <taxon>Streptomycetaceae</taxon>
        <taxon>Streptomyces</taxon>
        <taxon>Streptomyces aurantiacus group</taxon>
    </lineage>
</organism>
<reference evidence="1 2" key="1">
    <citation type="submission" date="2015-10" db="EMBL/GenBank/DDBJ databases">
        <title>Draft genome sequence of Streptomyces pseudovenezuelae DSM 40212, type strain for the species Streptomyces pseudovenezuelae.</title>
        <authorList>
            <person name="Ruckert C."/>
            <person name="Winkler A."/>
            <person name="Kalinowski J."/>
            <person name="Kampfer P."/>
            <person name="Glaeser S."/>
        </authorList>
    </citation>
    <scope>NUCLEOTIDE SEQUENCE [LARGE SCALE GENOMIC DNA]</scope>
    <source>
        <strain evidence="1 2">DSM 40212</strain>
    </source>
</reference>
<gene>
    <name evidence="1" type="ORF">AQI94_16930</name>
</gene>
<evidence type="ECO:0000313" key="1">
    <source>
        <dbReference type="EMBL" id="KUM87466.1"/>
    </source>
</evidence>
<evidence type="ECO:0000313" key="2">
    <source>
        <dbReference type="Proteomes" id="UP000053039"/>
    </source>
</evidence>
<dbReference type="RefSeq" id="WP_031040295.1">
    <property type="nucleotide sequence ID" value="NZ_JBEYZI010000101.1"/>
</dbReference>
<name>A0A101N6M3_9ACTN</name>
<dbReference type="EMBL" id="LMWM01000018">
    <property type="protein sequence ID" value="KUM87466.1"/>
    <property type="molecule type" value="Genomic_DNA"/>
</dbReference>
<dbReference type="AlphaFoldDB" id="A0A101N6M3"/>
<protein>
    <submittedName>
        <fullName evidence="1">Uncharacterized protein</fullName>
    </submittedName>
</protein>
<dbReference type="OrthoDB" id="3478947at2"/>
<accession>A0A101N6M3</accession>
<dbReference type="Proteomes" id="UP000053039">
    <property type="component" value="Unassembled WGS sequence"/>
</dbReference>